<sequence length="62" mass="7421">MLLDELQEYCEISTIKGMKDWYFYSNKTPAFIFTHYLNFSLLEGYPFISCFLNRFSGVLLFN</sequence>
<evidence type="ECO:0000313" key="2">
    <source>
        <dbReference type="Proteomes" id="UP000304148"/>
    </source>
</evidence>
<protein>
    <submittedName>
        <fullName evidence="1">Uncharacterized protein</fullName>
    </submittedName>
</protein>
<dbReference type="Proteomes" id="UP000304148">
    <property type="component" value="Chromosome"/>
</dbReference>
<gene>
    <name evidence="1" type="ORF">PBLR_10104</name>
</gene>
<accession>A0A383R3I3</accession>
<organism evidence="1 2">
    <name type="scientific">Paenibacillus alvei</name>
    <name type="common">Bacillus alvei</name>
    <dbReference type="NCBI Taxonomy" id="44250"/>
    <lineage>
        <taxon>Bacteria</taxon>
        <taxon>Bacillati</taxon>
        <taxon>Bacillota</taxon>
        <taxon>Bacilli</taxon>
        <taxon>Bacillales</taxon>
        <taxon>Paenibacillaceae</taxon>
        <taxon>Paenibacillus</taxon>
    </lineage>
</organism>
<dbReference type="AlphaFoldDB" id="A0A383R3I3"/>
<name>A0A383R3I3_PAEAL</name>
<reference evidence="2" key="1">
    <citation type="submission" date="2018-08" db="EMBL/GenBank/DDBJ databases">
        <authorList>
            <person name="Chevrot R."/>
        </authorList>
    </citation>
    <scope>NUCLEOTIDE SEQUENCE [LARGE SCALE GENOMIC DNA]</scope>
</reference>
<evidence type="ECO:0000313" key="1">
    <source>
        <dbReference type="EMBL" id="SYX81685.1"/>
    </source>
</evidence>
<dbReference type="EMBL" id="LS992241">
    <property type="protein sequence ID" value="SYX81685.1"/>
    <property type="molecule type" value="Genomic_DNA"/>
</dbReference>
<proteinExistence type="predicted"/>